<keyword evidence="5" id="KW-1185">Reference proteome</keyword>
<evidence type="ECO:0000313" key="4">
    <source>
        <dbReference type="EMBL" id="RDY13456.1"/>
    </source>
</evidence>
<gene>
    <name evidence="4" type="ORF">CR513_01630</name>
</gene>
<dbReference type="Pfam" id="PF00077">
    <property type="entry name" value="RVP"/>
    <property type="match status" value="1"/>
</dbReference>
<dbReference type="Proteomes" id="UP000257109">
    <property type="component" value="Unassembled WGS sequence"/>
</dbReference>
<evidence type="ECO:0000259" key="3">
    <source>
        <dbReference type="Pfam" id="PF00077"/>
    </source>
</evidence>
<feature type="non-terminal residue" evidence="4">
    <location>
        <position position="1"/>
    </location>
</feature>
<protein>
    <recommendedName>
        <fullName evidence="3">Retropepsins domain-containing protein</fullName>
    </recommendedName>
</protein>
<dbReference type="EMBL" id="QJKJ01000274">
    <property type="protein sequence ID" value="RDY13456.1"/>
    <property type="molecule type" value="Genomic_DNA"/>
</dbReference>
<dbReference type="InterPro" id="IPR018061">
    <property type="entry name" value="Retropepsins"/>
</dbReference>
<feature type="region of interest" description="Disordered" evidence="2">
    <location>
        <begin position="28"/>
        <end position="63"/>
    </location>
</feature>
<proteinExistence type="predicted"/>
<name>A0A371IEI0_MUCPR</name>
<keyword evidence="1" id="KW-0378">Hydrolase</keyword>
<evidence type="ECO:0000256" key="2">
    <source>
        <dbReference type="SAM" id="MobiDB-lite"/>
    </source>
</evidence>
<feature type="domain" description="Retropepsins" evidence="3">
    <location>
        <begin position="146"/>
        <end position="202"/>
    </location>
</feature>
<dbReference type="OrthoDB" id="1748810at2759"/>
<dbReference type="GO" id="GO:0016787">
    <property type="term" value="F:hydrolase activity"/>
    <property type="evidence" value="ECO:0007669"/>
    <property type="project" value="UniProtKB-KW"/>
</dbReference>
<accession>A0A371IEI0</accession>
<sequence length="205" mass="23741">MQICKIIQKINQLEDESLKENLLNILKESDLEETSSEEESEEDLELDQIETYSSTSSESEEDNEYCLGVDKSSLKNEFIEQLNDIITKEEKSRREYILLKLEGEELINRQKGKEKINEEEENKIERLENPFINILSLITTHKWNTEITLILGSENFNMIALIDSRADINCIQEGLIPTKYYEKTLEGVTSANGTRMHVQSTICKN</sequence>
<feature type="compositionally biased region" description="Acidic residues" evidence="2">
    <location>
        <begin position="30"/>
        <end position="48"/>
    </location>
</feature>
<comment type="caution">
    <text evidence="4">The sequence shown here is derived from an EMBL/GenBank/DDBJ whole genome shotgun (WGS) entry which is preliminary data.</text>
</comment>
<reference evidence="4" key="1">
    <citation type="submission" date="2018-05" db="EMBL/GenBank/DDBJ databases">
        <title>Draft genome of Mucuna pruriens seed.</title>
        <authorList>
            <person name="Nnadi N.E."/>
            <person name="Vos R."/>
            <person name="Hasami M.H."/>
            <person name="Devisetty U.K."/>
            <person name="Aguiy J.C."/>
        </authorList>
    </citation>
    <scope>NUCLEOTIDE SEQUENCE [LARGE SCALE GENOMIC DNA]</scope>
    <source>
        <strain evidence="4">JCA_2017</strain>
    </source>
</reference>
<evidence type="ECO:0000256" key="1">
    <source>
        <dbReference type="ARBA" id="ARBA00022801"/>
    </source>
</evidence>
<dbReference type="AlphaFoldDB" id="A0A371IEI0"/>
<organism evidence="4 5">
    <name type="scientific">Mucuna pruriens</name>
    <name type="common">Velvet bean</name>
    <name type="synonym">Dolichos pruriens</name>
    <dbReference type="NCBI Taxonomy" id="157652"/>
    <lineage>
        <taxon>Eukaryota</taxon>
        <taxon>Viridiplantae</taxon>
        <taxon>Streptophyta</taxon>
        <taxon>Embryophyta</taxon>
        <taxon>Tracheophyta</taxon>
        <taxon>Spermatophyta</taxon>
        <taxon>Magnoliopsida</taxon>
        <taxon>eudicotyledons</taxon>
        <taxon>Gunneridae</taxon>
        <taxon>Pentapetalae</taxon>
        <taxon>rosids</taxon>
        <taxon>fabids</taxon>
        <taxon>Fabales</taxon>
        <taxon>Fabaceae</taxon>
        <taxon>Papilionoideae</taxon>
        <taxon>50 kb inversion clade</taxon>
        <taxon>NPAAA clade</taxon>
        <taxon>indigoferoid/millettioid clade</taxon>
        <taxon>Phaseoleae</taxon>
        <taxon>Mucuna</taxon>
    </lineage>
</organism>
<evidence type="ECO:0000313" key="5">
    <source>
        <dbReference type="Proteomes" id="UP000257109"/>
    </source>
</evidence>